<dbReference type="SUPFAM" id="SSF55811">
    <property type="entry name" value="Nudix"/>
    <property type="match status" value="1"/>
</dbReference>
<reference evidence="4 5" key="1">
    <citation type="journal article" date="2014" name="PLoS Genet.">
        <title>Phylogenetically driven sequencing of extremely halophilic archaea reveals strategies for static and dynamic osmo-response.</title>
        <authorList>
            <person name="Becker E.A."/>
            <person name="Seitzer P.M."/>
            <person name="Tritt A."/>
            <person name="Larsen D."/>
            <person name="Krusor M."/>
            <person name="Yao A.I."/>
            <person name="Wu D."/>
            <person name="Madern D."/>
            <person name="Eisen J.A."/>
            <person name="Darling A.E."/>
            <person name="Facciotti M.T."/>
        </authorList>
    </citation>
    <scope>NUCLEOTIDE SEQUENCE [LARGE SCALE GENOMIC DNA]</scope>
    <source>
        <strain evidence="4 5">JCM 13560</strain>
    </source>
</reference>
<dbReference type="STRING" id="1230454.C461_09332"/>
<dbReference type="Gene3D" id="3.90.79.10">
    <property type="entry name" value="Nucleoside Triphosphate Pyrophosphohydrolase"/>
    <property type="match status" value="1"/>
</dbReference>
<keyword evidence="2" id="KW-0378">Hydrolase</keyword>
<organism evidence="4 5">
    <name type="scientific">Halorubrum aidingense JCM 13560</name>
    <dbReference type="NCBI Taxonomy" id="1230454"/>
    <lineage>
        <taxon>Archaea</taxon>
        <taxon>Methanobacteriati</taxon>
        <taxon>Methanobacteriota</taxon>
        <taxon>Stenosarchaea group</taxon>
        <taxon>Halobacteria</taxon>
        <taxon>Halobacteriales</taxon>
        <taxon>Haloferacaceae</taxon>
        <taxon>Halorubrum</taxon>
    </lineage>
</organism>
<comment type="cofactor">
    <cofactor evidence="1">
        <name>Mg(2+)</name>
        <dbReference type="ChEBI" id="CHEBI:18420"/>
    </cofactor>
</comment>
<dbReference type="OrthoDB" id="25379at2157"/>
<evidence type="ECO:0000313" key="5">
    <source>
        <dbReference type="Proteomes" id="UP000011575"/>
    </source>
</evidence>
<protein>
    <submittedName>
        <fullName evidence="4">Mut/nudix family protein</fullName>
    </submittedName>
</protein>
<dbReference type="RefSeq" id="WP_008000624.1">
    <property type="nucleotide sequence ID" value="NZ_AOJI01000024.1"/>
</dbReference>
<dbReference type="InterPro" id="IPR020084">
    <property type="entry name" value="NUDIX_hydrolase_CS"/>
</dbReference>
<feature type="domain" description="Nudix hydrolase" evidence="3">
    <location>
        <begin position="5"/>
        <end position="135"/>
    </location>
</feature>
<dbReference type="PATRIC" id="fig|1230454.4.peg.1880"/>
<comment type="caution">
    <text evidence="4">The sequence shown here is derived from an EMBL/GenBank/DDBJ whole genome shotgun (WGS) entry which is preliminary data.</text>
</comment>
<evidence type="ECO:0000259" key="3">
    <source>
        <dbReference type="PROSITE" id="PS51462"/>
    </source>
</evidence>
<dbReference type="PROSITE" id="PS00893">
    <property type="entry name" value="NUDIX_BOX"/>
    <property type="match status" value="1"/>
</dbReference>
<dbReference type="InterPro" id="IPR020476">
    <property type="entry name" value="Nudix_hydrolase"/>
</dbReference>
<dbReference type="InterPro" id="IPR015797">
    <property type="entry name" value="NUDIX_hydrolase-like_dom_sf"/>
</dbReference>
<gene>
    <name evidence="4" type="ORF">C461_09332</name>
</gene>
<sequence>MDTQFLEATVSIRGVIRRPDDQVLTIRRSSDGGWELPGGRLHRGEAVLDCLHREIREETGLAVAIRRPVEAVSWQNAAGKDRFAVYYDCATDESGVTLSDEHTESEWTSKATACERLSEVQATATRRATQPEATK</sequence>
<proteinExistence type="predicted"/>
<accession>M0PBP2</accession>
<dbReference type="PANTHER" id="PTHR43046:SF14">
    <property type="entry name" value="MUTT_NUDIX FAMILY PROTEIN"/>
    <property type="match status" value="1"/>
</dbReference>
<dbReference type="Pfam" id="PF00293">
    <property type="entry name" value="NUDIX"/>
    <property type="match status" value="1"/>
</dbReference>
<dbReference type="PANTHER" id="PTHR43046">
    <property type="entry name" value="GDP-MANNOSE MANNOSYL HYDROLASE"/>
    <property type="match status" value="1"/>
</dbReference>
<dbReference type="PRINTS" id="PR00502">
    <property type="entry name" value="NUDIXFAMILY"/>
</dbReference>
<dbReference type="Proteomes" id="UP000011575">
    <property type="component" value="Unassembled WGS sequence"/>
</dbReference>
<dbReference type="PROSITE" id="PS51462">
    <property type="entry name" value="NUDIX"/>
    <property type="match status" value="1"/>
</dbReference>
<keyword evidence="5" id="KW-1185">Reference proteome</keyword>
<dbReference type="AlphaFoldDB" id="M0PBP2"/>
<dbReference type="CDD" id="cd04699">
    <property type="entry name" value="NUDIX_MutT_Nudt1"/>
    <property type="match status" value="1"/>
</dbReference>
<dbReference type="InterPro" id="IPR000086">
    <property type="entry name" value="NUDIX_hydrolase_dom"/>
</dbReference>
<evidence type="ECO:0000313" key="4">
    <source>
        <dbReference type="EMBL" id="EMA66949.1"/>
    </source>
</evidence>
<evidence type="ECO:0000256" key="2">
    <source>
        <dbReference type="ARBA" id="ARBA00022801"/>
    </source>
</evidence>
<evidence type="ECO:0000256" key="1">
    <source>
        <dbReference type="ARBA" id="ARBA00001946"/>
    </source>
</evidence>
<dbReference type="GO" id="GO:0016787">
    <property type="term" value="F:hydrolase activity"/>
    <property type="evidence" value="ECO:0007669"/>
    <property type="project" value="UniProtKB-KW"/>
</dbReference>
<dbReference type="EMBL" id="AOJI01000024">
    <property type="protein sequence ID" value="EMA66949.1"/>
    <property type="molecule type" value="Genomic_DNA"/>
</dbReference>
<name>M0PBP2_9EURY</name>